<dbReference type="SUPFAM" id="SSF103515">
    <property type="entry name" value="Autotransporter"/>
    <property type="match status" value="1"/>
</dbReference>
<dbReference type="NCBIfam" id="TIGR01414">
    <property type="entry name" value="autotrans_barl"/>
    <property type="match status" value="1"/>
</dbReference>
<sequence>MGQSKKQPRFSAGEQTCLALSLTAACATLIATPAKAVTVTGTATVTGSTSNVFWNGIGTMTVNSGVLVTGTPVFSISTTNGTLQNNGTLNGSTGVANTGLLTTLNNGNGAVGGSITGGTGIDNAANGTIITLHNFSGSEITAVTGIKNSGTIGTVTNDSGGSISNGATGIFNYSGGTIGTLSNSGLISQAGFGINNNNAAITTLQNGAGGTISGVIAIQNNNGSIGTLTNTGFINAHSAGIANLGNSTIAILSNGGLIDAQTAISNDAAIGTLTNTGTIKGTQAAISNTGTINVIANDGGVISGKIVNTTQPLSLTGGSGTTFGTLTGAGSGIDAGNIGLITNTASNLTFGAGNQLLNDHINVGGNTVFNAGGTLQVNNAITITGNYTQNAGATLNIGVADGAVATGVASADSGYGRLVVSGAATFDAGASVALKKLNSYGFAQGQRFVVAQASHASTNYNAGSLNYSADGYTGTYSGASVVDSDDNTKTDLVVTLAAPATGTNPGGTDPGSTPGGSSPGGTSPGTSPGATSPIMRATTPNAISALSGLFRYGGTNADMLNMFNAAVALDSAGDANRAGAQLSPAAITASAVQSAQATTQAVLNIAASHIDILRSAQSAGSGVATGESASDIALWGQAFGGQANQSGRSGASGYRASYGGLLIGADTALNDAWRVGGLFNYADTSVDGRDDSTGSSARVKAYGLTGYGGYTAQRWYVNLASGIVWQKYDTHRSVDYTGFSGNAAGRFNGAQYIASAQAGYPIKLDAATTLTPIVGLTYSRMTQDAYTETGSVAALRVNSSSASSLKSELGAKLARTFTTSYGEITPSIQLSWRHEYLDTNIQSIANFAADTSGATSFITQGALANRDTGVMVLGAALARSQNLTLVARYTLEASRGYTAQTADLRLRYQF</sequence>
<evidence type="ECO:0000313" key="4">
    <source>
        <dbReference type="EMBL" id="VVD71063.1"/>
    </source>
</evidence>
<dbReference type="AlphaFoldDB" id="A0A5E4S7K1"/>
<dbReference type="PROSITE" id="PS51208">
    <property type="entry name" value="AUTOTRANSPORTER"/>
    <property type="match status" value="1"/>
</dbReference>
<evidence type="ECO:0000256" key="2">
    <source>
        <dbReference type="SAM" id="SignalP"/>
    </source>
</evidence>
<evidence type="ECO:0000256" key="1">
    <source>
        <dbReference type="SAM" id="MobiDB-lite"/>
    </source>
</evidence>
<dbReference type="Proteomes" id="UP000382577">
    <property type="component" value="Unassembled WGS sequence"/>
</dbReference>
<dbReference type="PROSITE" id="PS51257">
    <property type="entry name" value="PROKAR_LIPOPROTEIN"/>
    <property type="match status" value="1"/>
</dbReference>
<dbReference type="InterPro" id="IPR036709">
    <property type="entry name" value="Autotransporte_beta_dom_sf"/>
</dbReference>
<dbReference type="Pfam" id="PF03797">
    <property type="entry name" value="Autotransporter"/>
    <property type="match status" value="1"/>
</dbReference>
<evidence type="ECO:0000313" key="5">
    <source>
        <dbReference type="Proteomes" id="UP000382577"/>
    </source>
</evidence>
<name>A0A5E4S7K1_9BURK</name>
<feature type="region of interest" description="Disordered" evidence="1">
    <location>
        <begin position="497"/>
        <end position="535"/>
    </location>
</feature>
<reference evidence="4 5" key="1">
    <citation type="submission" date="2019-08" db="EMBL/GenBank/DDBJ databases">
        <authorList>
            <person name="Peeters C."/>
        </authorList>
    </citation>
    <scope>NUCLEOTIDE SEQUENCE [LARGE SCALE GENOMIC DNA]</scope>
    <source>
        <strain evidence="4 5">LMG 31113</strain>
    </source>
</reference>
<evidence type="ECO:0000259" key="3">
    <source>
        <dbReference type="PROSITE" id="PS51208"/>
    </source>
</evidence>
<feature type="compositionally biased region" description="Low complexity" evidence="1">
    <location>
        <begin position="524"/>
        <end position="533"/>
    </location>
</feature>
<dbReference type="EMBL" id="CABPRW010000001">
    <property type="protein sequence ID" value="VVD71063.1"/>
    <property type="molecule type" value="Genomic_DNA"/>
</dbReference>
<dbReference type="SMART" id="SM00869">
    <property type="entry name" value="Autotransporter"/>
    <property type="match status" value="1"/>
</dbReference>
<dbReference type="InterPro" id="IPR006315">
    <property type="entry name" value="OM_autotransptr_brl_dom"/>
</dbReference>
<feature type="chain" id="PRO_5023080282" evidence="2">
    <location>
        <begin position="37"/>
        <end position="910"/>
    </location>
</feature>
<feature type="domain" description="Autotransporter" evidence="3">
    <location>
        <begin position="627"/>
        <end position="910"/>
    </location>
</feature>
<accession>A0A5E4S7K1</accession>
<dbReference type="GO" id="GO:0019867">
    <property type="term" value="C:outer membrane"/>
    <property type="evidence" value="ECO:0007669"/>
    <property type="project" value="InterPro"/>
</dbReference>
<feature type="compositionally biased region" description="Gly residues" evidence="1">
    <location>
        <begin position="504"/>
        <end position="523"/>
    </location>
</feature>
<dbReference type="InterPro" id="IPR005546">
    <property type="entry name" value="Autotransporte_beta"/>
</dbReference>
<organism evidence="4 5">
    <name type="scientific">Pandoraea fibrosis</name>
    <dbReference type="NCBI Taxonomy" id="1891094"/>
    <lineage>
        <taxon>Bacteria</taxon>
        <taxon>Pseudomonadati</taxon>
        <taxon>Pseudomonadota</taxon>
        <taxon>Betaproteobacteria</taxon>
        <taxon>Burkholderiales</taxon>
        <taxon>Burkholderiaceae</taxon>
        <taxon>Pandoraea</taxon>
    </lineage>
</organism>
<gene>
    <name evidence="4" type="ORF">PFI31113_00607</name>
</gene>
<keyword evidence="2" id="KW-0732">Signal</keyword>
<dbReference type="Gene3D" id="2.40.128.130">
    <property type="entry name" value="Autotransporter beta-domain"/>
    <property type="match status" value="1"/>
</dbReference>
<proteinExistence type="predicted"/>
<feature type="signal peptide" evidence="2">
    <location>
        <begin position="1"/>
        <end position="36"/>
    </location>
</feature>
<protein>
    <submittedName>
        <fullName evidence="4">Autotransporter</fullName>
    </submittedName>
</protein>